<evidence type="ECO:0000313" key="2">
    <source>
        <dbReference type="EMBL" id="OAL62624.1"/>
    </source>
</evidence>
<name>A0A178ERK1_TRIRU</name>
<sequence length="419" mass="46920">MLHIKDEISEIPDIESHALKEGILQAQRKVSLLVDQRDEELSRENSPPTTPPFAILDAMIGPYFATTNHHFPIWIKERFIRMATNMLQSTSPDPDLASIIRCNNFVLMLCTVIHVAQEHLSKGLSETLFALAAQCAKSIVCWTASSSERNGVSCLVAKTEMAKIEETVYLEVYANQVKAKNDDQVRVFATTILSRLQSWLADSGIDFDKIQNFPKSSAPNLQLAISFLASLPQLYLYKVLSAILCGQGSKSDIDMLQEYVEMLKTITDRRAESSHNRRLYWLSHIITDVVNTRRSQHKRQKSGPERPASIYPESEILSPPTGGYRYTNSESQENANSCFDSAIFPGADSSFRFMSPINTATGEIAREPDEFMPHLGSYAKAALENENFSLLAHGIVSRLWILGKILSLVRNDLSFDLSA</sequence>
<dbReference type="EMBL" id="LHPM01000018">
    <property type="protein sequence ID" value="OAL62624.1"/>
    <property type="molecule type" value="Genomic_DNA"/>
</dbReference>
<feature type="region of interest" description="Disordered" evidence="1">
    <location>
        <begin position="292"/>
        <end position="324"/>
    </location>
</feature>
<reference evidence="2 3" key="1">
    <citation type="submission" date="2016-05" db="EMBL/GenBank/DDBJ databases">
        <title>Genome sequencing of Trichophyton rubrum CMCC(F)T1i isolated from hair.</title>
        <authorList>
            <person name="Zhan P."/>
            <person name="Tao Y."/>
            <person name="Liu W."/>
        </authorList>
    </citation>
    <scope>NUCLEOTIDE SEQUENCE [LARGE SCALE GENOMIC DNA]</scope>
    <source>
        <strain evidence="3">CMCC(F)T1i</strain>
    </source>
</reference>
<organism evidence="2 3">
    <name type="scientific">Trichophyton rubrum</name>
    <name type="common">Athlete's foot fungus</name>
    <name type="synonym">Epidermophyton rubrum</name>
    <dbReference type="NCBI Taxonomy" id="5551"/>
    <lineage>
        <taxon>Eukaryota</taxon>
        <taxon>Fungi</taxon>
        <taxon>Dikarya</taxon>
        <taxon>Ascomycota</taxon>
        <taxon>Pezizomycotina</taxon>
        <taxon>Eurotiomycetes</taxon>
        <taxon>Eurotiomycetidae</taxon>
        <taxon>Onygenales</taxon>
        <taxon>Arthrodermataceae</taxon>
        <taxon>Trichophyton</taxon>
    </lineage>
</organism>
<proteinExistence type="predicted"/>
<dbReference type="AlphaFoldDB" id="A0A178ERK1"/>
<evidence type="ECO:0000313" key="3">
    <source>
        <dbReference type="Proteomes" id="UP000243015"/>
    </source>
</evidence>
<dbReference type="VEuPathDB" id="FungiDB:TERG_11725"/>
<dbReference type="VEuPathDB" id="FungiDB:TERG_11726"/>
<dbReference type="Proteomes" id="UP000243015">
    <property type="component" value="Unassembled WGS sequence"/>
</dbReference>
<evidence type="ECO:0008006" key="4">
    <source>
        <dbReference type="Google" id="ProtNLM"/>
    </source>
</evidence>
<comment type="caution">
    <text evidence="2">The sequence shown here is derived from an EMBL/GenBank/DDBJ whole genome shotgun (WGS) entry which is preliminary data.</text>
</comment>
<gene>
    <name evidence="2" type="ORF">A7C99_5006</name>
</gene>
<evidence type="ECO:0000256" key="1">
    <source>
        <dbReference type="SAM" id="MobiDB-lite"/>
    </source>
</evidence>
<accession>A0A178ERK1</accession>
<protein>
    <recommendedName>
        <fullName evidence="4">Transcription factor domain-containing protein</fullName>
    </recommendedName>
</protein>